<dbReference type="EMBL" id="NEVH01008202">
    <property type="protein sequence ID" value="PNF34762.1"/>
    <property type="molecule type" value="Genomic_DNA"/>
</dbReference>
<dbReference type="CDD" id="cd01446">
    <property type="entry name" value="DSP_MapKP"/>
    <property type="match status" value="1"/>
</dbReference>
<feature type="domain" description="Rhodanese" evidence="2">
    <location>
        <begin position="277"/>
        <end position="347"/>
    </location>
</feature>
<dbReference type="PROSITE" id="PS50206">
    <property type="entry name" value="RHODANESE_3"/>
    <property type="match status" value="1"/>
</dbReference>
<dbReference type="InterPro" id="IPR001763">
    <property type="entry name" value="Rhodanese-like_dom"/>
</dbReference>
<evidence type="ECO:0000313" key="4">
    <source>
        <dbReference type="Proteomes" id="UP000235965"/>
    </source>
</evidence>
<organism evidence="3 4">
    <name type="scientific">Cryptotermes secundus</name>
    <dbReference type="NCBI Taxonomy" id="105785"/>
    <lineage>
        <taxon>Eukaryota</taxon>
        <taxon>Metazoa</taxon>
        <taxon>Ecdysozoa</taxon>
        <taxon>Arthropoda</taxon>
        <taxon>Hexapoda</taxon>
        <taxon>Insecta</taxon>
        <taxon>Pterygota</taxon>
        <taxon>Neoptera</taxon>
        <taxon>Polyneoptera</taxon>
        <taxon>Dictyoptera</taxon>
        <taxon>Blattodea</taxon>
        <taxon>Blattoidea</taxon>
        <taxon>Termitoidae</taxon>
        <taxon>Kalotermitidae</taxon>
        <taxon>Cryptotermitinae</taxon>
        <taxon>Cryptotermes</taxon>
    </lineage>
</organism>
<dbReference type="InParanoid" id="A0A2J7R1Q5"/>
<keyword evidence="4" id="KW-1185">Reference proteome</keyword>
<dbReference type="SUPFAM" id="SSF52821">
    <property type="entry name" value="Rhodanese/Cell cycle control phosphatase"/>
    <property type="match status" value="1"/>
</dbReference>
<name>A0A2J7R1Q5_9NEOP</name>
<evidence type="ECO:0000259" key="2">
    <source>
        <dbReference type="PROSITE" id="PS50206"/>
    </source>
</evidence>
<feature type="region of interest" description="Disordered" evidence="1">
    <location>
        <begin position="54"/>
        <end position="78"/>
    </location>
</feature>
<dbReference type="AlphaFoldDB" id="A0A2J7R1Q5"/>
<dbReference type="STRING" id="105785.A0A2J7R1Q5"/>
<reference evidence="3 4" key="1">
    <citation type="submission" date="2017-12" db="EMBL/GenBank/DDBJ databases">
        <title>Hemimetabolous genomes reveal molecular basis of termite eusociality.</title>
        <authorList>
            <person name="Harrison M.C."/>
            <person name="Jongepier E."/>
            <person name="Robertson H.M."/>
            <person name="Arning N."/>
            <person name="Bitard-Feildel T."/>
            <person name="Chao H."/>
            <person name="Childers C.P."/>
            <person name="Dinh H."/>
            <person name="Doddapaneni H."/>
            <person name="Dugan S."/>
            <person name="Gowin J."/>
            <person name="Greiner C."/>
            <person name="Han Y."/>
            <person name="Hu H."/>
            <person name="Hughes D.S.T."/>
            <person name="Huylmans A.-K."/>
            <person name="Kemena C."/>
            <person name="Kremer L.P.M."/>
            <person name="Lee S.L."/>
            <person name="Lopez-Ezquerra A."/>
            <person name="Mallet L."/>
            <person name="Monroy-Kuhn J.M."/>
            <person name="Moser A."/>
            <person name="Murali S.C."/>
            <person name="Muzny D.M."/>
            <person name="Otani S."/>
            <person name="Piulachs M.-D."/>
            <person name="Poelchau M."/>
            <person name="Qu J."/>
            <person name="Schaub F."/>
            <person name="Wada-Katsumata A."/>
            <person name="Worley K.C."/>
            <person name="Xie Q."/>
            <person name="Ylla G."/>
            <person name="Poulsen M."/>
            <person name="Gibbs R.A."/>
            <person name="Schal C."/>
            <person name="Richards S."/>
            <person name="Belles X."/>
            <person name="Korb J."/>
            <person name="Bornberg-Bauer E."/>
        </authorList>
    </citation>
    <scope>NUCLEOTIDE SEQUENCE [LARGE SCALE GENOMIC DNA]</scope>
    <source>
        <tissue evidence="3">Whole body</tissue>
    </source>
</reference>
<dbReference type="Pfam" id="PF00581">
    <property type="entry name" value="Rhodanese"/>
    <property type="match status" value="1"/>
</dbReference>
<dbReference type="OrthoDB" id="426001at2759"/>
<protein>
    <recommendedName>
        <fullName evidence="2">Rhodanese domain-containing protein</fullName>
    </recommendedName>
</protein>
<dbReference type="InterPro" id="IPR036873">
    <property type="entry name" value="Rhodanese-like_dom_sf"/>
</dbReference>
<comment type="caution">
    <text evidence="3">The sequence shown here is derived from an EMBL/GenBank/DDBJ whole genome shotgun (WGS) entry which is preliminary data.</text>
</comment>
<proteinExistence type="predicted"/>
<feature type="compositionally biased region" description="Polar residues" evidence="1">
    <location>
        <begin position="56"/>
        <end position="78"/>
    </location>
</feature>
<evidence type="ECO:0000256" key="1">
    <source>
        <dbReference type="SAM" id="MobiDB-lite"/>
    </source>
</evidence>
<sequence>MKGRNETKTDLMISDNSTKIRTQSLPNSSLHRHRYTSLLNRLLDEGELIKDGYGTRNLNGDGSAPTTEVCESTEMRSQSETVSTYRRVASKAHRFTATADSENQIHPELLNITKQCNCTVRVLDLSVLSRFCRVHYFRLRPCDKLITRPRSPTECVRSRKTEVNGEVHGAAAGPDIGRDVSMSVCCELGSGRPRDGLKLALNRSLSEPGPPDLPSPSGFLVPPKRCKLESVSLPASPCSESATLQRSLVMKKVKPLDPDSLVRKLERSSTGCSGKSAGRNFLVVDCRPFIAYNVNHIRGSINVNCSDRFNRKRLQQGKATLADLATTREGKDLLKKRTFKEVVVYDDCTTDFDRLPTSHPLFLVLTTLVEDNRDPAFLLEHPGKCRDSTGGTEKDDMHSENTVPLFWAKSLTWYRPCGRTIAREVKQGQFQYLLFSISTKRKNLIYKKFSLLATSDWPKGTRGRHSCWASNDASWQLAVNERPKHAVDD</sequence>
<evidence type="ECO:0000313" key="3">
    <source>
        <dbReference type="EMBL" id="PNF34762.1"/>
    </source>
</evidence>
<dbReference type="Gene3D" id="3.40.250.10">
    <property type="entry name" value="Rhodanese-like domain"/>
    <property type="match status" value="1"/>
</dbReference>
<dbReference type="Proteomes" id="UP000235965">
    <property type="component" value="Unassembled WGS sequence"/>
</dbReference>
<gene>
    <name evidence="3" type="ORF">B7P43_G03774</name>
</gene>
<accession>A0A2J7R1Q5</accession>